<comment type="caution">
    <text evidence="12">The sequence shown here is derived from an EMBL/GenBank/DDBJ whole genome shotgun (WGS) entry which is preliminary data.</text>
</comment>
<dbReference type="AlphaFoldDB" id="A0A814V9G9"/>
<sequence>MFNEKYIFHGTIIDTPDPSTLRIRKQHICTVNKGKIEIIKPADSLNTVDVYRDYTIIHLSESQFICPGFVDLHCHAPQYRQVGSATEVPLLQWLDKFTFPNEARCADLSYARNLYTKLVSRLLRNGTTTVQYFATIHLEATKILADICQEKGQRAYIGKVCADRNSPDFYIETTEESVRHTEEFINYVHRMEKGRDIAEMKALIHPVVTPRFVPTCSLDLLVQLGQLAKKYDVHIQSHIAETADQVAFVHALHPDVGNGRDVAIFNQTGLLTNKAVFAHGVYLADDEVDHMIASGSAVASCPIANFLFSKGITAIERFRRKGLKVGLGTDVGGAYSSNMLPVVRAAVFGNRTMDFVSIDRSIAALPEFPEHKDPDIDFKFAFYLATLGGAHALNIDTHIGSFEIGKEFDALLVDCNKDDQAFDYWSEDEKEVEESLEKSSPYSPRTCGRGSFQYGLILSIMFIAYTFFVGGNYQTFSKFYFSFLKFEKFKLSNEDASWGMILFWLSSSVGRFLFAIISIFLSVNICLSIIWAGALCLAAAWLTYVWIVGLSSMSLFLLGAITGLIFSPIFPLSFGYFNQRLNVIPMLLGLLLCGTALGAMSSNKIAGLVMDHDPNHFPTLLAIWILMATLLYIASHLVYFCHRRPSTDTGRECVNEEEKGVMMEITNKENK</sequence>
<proteinExistence type="inferred from homology"/>
<keyword evidence="7" id="KW-0378">Hydrolase</keyword>
<dbReference type="GO" id="GO:0008270">
    <property type="term" value="F:zinc ion binding"/>
    <property type="evidence" value="ECO:0007669"/>
    <property type="project" value="InterPro"/>
</dbReference>
<feature type="transmembrane region" description="Helical" evidence="10">
    <location>
        <begin position="496"/>
        <end position="521"/>
    </location>
</feature>
<dbReference type="OrthoDB" id="194468at2759"/>
<comment type="catalytic activity">
    <reaction evidence="9">
        <text>guanine + H2O + H(+) = xanthine + NH4(+)</text>
        <dbReference type="Rhea" id="RHEA:14665"/>
        <dbReference type="ChEBI" id="CHEBI:15377"/>
        <dbReference type="ChEBI" id="CHEBI:15378"/>
        <dbReference type="ChEBI" id="CHEBI:16235"/>
        <dbReference type="ChEBI" id="CHEBI:17712"/>
        <dbReference type="ChEBI" id="CHEBI:28938"/>
        <dbReference type="EC" id="3.5.4.3"/>
    </reaction>
</comment>
<protein>
    <recommendedName>
        <fullName evidence="5">Guanine deaminase</fullName>
        <ecNumber evidence="4">3.5.4.3</ecNumber>
    </recommendedName>
</protein>
<gene>
    <name evidence="12" type="ORF">EDS130_LOCUS24405</name>
</gene>
<evidence type="ECO:0000256" key="6">
    <source>
        <dbReference type="ARBA" id="ARBA00022723"/>
    </source>
</evidence>
<evidence type="ECO:0000256" key="8">
    <source>
        <dbReference type="ARBA" id="ARBA00022833"/>
    </source>
</evidence>
<dbReference type="PANTHER" id="PTHR11271">
    <property type="entry name" value="GUANINE DEAMINASE"/>
    <property type="match status" value="1"/>
</dbReference>
<evidence type="ECO:0000256" key="3">
    <source>
        <dbReference type="ARBA" id="ARBA00006745"/>
    </source>
</evidence>
<keyword evidence="10" id="KW-0472">Membrane</keyword>
<comment type="cofactor">
    <cofactor evidence="1">
        <name>Zn(2+)</name>
        <dbReference type="ChEBI" id="CHEBI:29105"/>
    </cofactor>
</comment>
<evidence type="ECO:0000256" key="7">
    <source>
        <dbReference type="ARBA" id="ARBA00022801"/>
    </source>
</evidence>
<evidence type="ECO:0000259" key="11">
    <source>
        <dbReference type="Pfam" id="PF01979"/>
    </source>
</evidence>
<dbReference type="GO" id="GO:0005829">
    <property type="term" value="C:cytosol"/>
    <property type="evidence" value="ECO:0007669"/>
    <property type="project" value="TreeGrafter"/>
</dbReference>
<evidence type="ECO:0000256" key="4">
    <source>
        <dbReference type="ARBA" id="ARBA00012781"/>
    </source>
</evidence>
<keyword evidence="10" id="KW-0812">Transmembrane</keyword>
<dbReference type="InterPro" id="IPR051607">
    <property type="entry name" value="Metallo-dep_hydrolases"/>
</dbReference>
<feature type="transmembrane region" description="Helical" evidence="10">
    <location>
        <begin position="528"/>
        <end position="547"/>
    </location>
</feature>
<dbReference type="UniPathway" id="UPA00603">
    <property type="reaction ID" value="UER00660"/>
</dbReference>
<dbReference type="SUPFAM" id="SSF51556">
    <property type="entry name" value="Metallo-dependent hydrolases"/>
    <property type="match status" value="1"/>
</dbReference>
<evidence type="ECO:0000256" key="2">
    <source>
        <dbReference type="ARBA" id="ARBA00004984"/>
    </source>
</evidence>
<feature type="transmembrane region" description="Helical" evidence="10">
    <location>
        <begin position="621"/>
        <end position="641"/>
    </location>
</feature>
<feature type="domain" description="Amidohydrolase-related" evidence="11">
    <location>
        <begin position="64"/>
        <end position="427"/>
    </location>
</feature>
<evidence type="ECO:0000313" key="12">
    <source>
        <dbReference type="EMBL" id="CAF1183866.1"/>
    </source>
</evidence>
<dbReference type="NCBIfam" id="TIGR02967">
    <property type="entry name" value="guan_deamin"/>
    <property type="match status" value="1"/>
</dbReference>
<dbReference type="Pfam" id="PF01979">
    <property type="entry name" value="Amidohydro_1"/>
    <property type="match status" value="1"/>
</dbReference>
<dbReference type="GO" id="GO:0008892">
    <property type="term" value="F:guanine deaminase activity"/>
    <property type="evidence" value="ECO:0007669"/>
    <property type="project" value="UniProtKB-EC"/>
</dbReference>
<dbReference type="Gene3D" id="3.20.20.140">
    <property type="entry name" value="Metal-dependent hydrolases"/>
    <property type="match status" value="1"/>
</dbReference>
<organism evidence="12">
    <name type="scientific">Adineta ricciae</name>
    <name type="common">Rotifer</name>
    <dbReference type="NCBI Taxonomy" id="249248"/>
    <lineage>
        <taxon>Eukaryota</taxon>
        <taxon>Metazoa</taxon>
        <taxon>Spiralia</taxon>
        <taxon>Gnathifera</taxon>
        <taxon>Rotifera</taxon>
        <taxon>Eurotatoria</taxon>
        <taxon>Bdelloidea</taxon>
        <taxon>Adinetida</taxon>
        <taxon>Adinetidae</taxon>
        <taxon>Adineta</taxon>
    </lineage>
</organism>
<comment type="pathway">
    <text evidence="2">Purine metabolism; guanine degradation; xanthine from guanine: step 1/1.</text>
</comment>
<dbReference type="FunFam" id="3.20.20.140:FF:000022">
    <property type="entry name" value="Guanine deaminase"/>
    <property type="match status" value="1"/>
</dbReference>
<dbReference type="PANTHER" id="PTHR11271:SF6">
    <property type="entry name" value="GUANINE DEAMINASE"/>
    <property type="match status" value="1"/>
</dbReference>
<dbReference type="InterPro" id="IPR011059">
    <property type="entry name" value="Metal-dep_hydrolase_composite"/>
</dbReference>
<evidence type="ECO:0000256" key="9">
    <source>
        <dbReference type="ARBA" id="ARBA00051148"/>
    </source>
</evidence>
<dbReference type="SUPFAM" id="SSF103473">
    <property type="entry name" value="MFS general substrate transporter"/>
    <property type="match status" value="1"/>
</dbReference>
<dbReference type="InterPro" id="IPR014311">
    <property type="entry name" value="Guanine_deaminase"/>
</dbReference>
<dbReference type="InterPro" id="IPR006680">
    <property type="entry name" value="Amidohydro-rel"/>
</dbReference>
<dbReference type="InterPro" id="IPR032466">
    <property type="entry name" value="Metal_Hydrolase"/>
</dbReference>
<reference evidence="12" key="1">
    <citation type="submission" date="2021-02" db="EMBL/GenBank/DDBJ databases">
        <authorList>
            <person name="Nowell W R."/>
        </authorList>
    </citation>
    <scope>NUCLEOTIDE SEQUENCE</scope>
</reference>
<keyword evidence="10" id="KW-1133">Transmembrane helix</keyword>
<dbReference type="Gene3D" id="2.30.40.10">
    <property type="entry name" value="Urease, subunit C, domain 1"/>
    <property type="match status" value="1"/>
</dbReference>
<feature type="transmembrane region" description="Helical" evidence="10">
    <location>
        <begin position="581"/>
        <end position="601"/>
    </location>
</feature>
<feature type="transmembrane region" description="Helical" evidence="10">
    <location>
        <begin position="553"/>
        <end position="574"/>
    </location>
</feature>
<evidence type="ECO:0000256" key="10">
    <source>
        <dbReference type="SAM" id="Phobius"/>
    </source>
</evidence>
<name>A0A814V9G9_ADIRI</name>
<accession>A0A814V9G9</accession>
<dbReference type="GO" id="GO:0006147">
    <property type="term" value="P:guanine catabolic process"/>
    <property type="evidence" value="ECO:0007669"/>
    <property type="project" value="UniProtKB-UniPathway"/>
</dbReference>
<evidence type="ECO:0000256" key="1">
    <source>
        <dbReference type="ARBA" id="ARBA00001947"/>
    </source>
</evidence>
<evidence type="ECO:0000256" key="5">
    <source>
        <dbReference type="ARBA" id="ARBA00014514"/>
    </source>
</evidence>
<dbReference type="Proteomes" id="UP000663852">
    <property type="component" value="Unassembled WGS sequence"/>
</dbReference>
<dbReference type="InterPro" id="IPR036259">
    <property type="entry name" value="MFS_trans_sf"/>
</dbReference>
<keyword evidence="8" id="KW-0862">Zinc</keyword>
<keyword evidence="6" id="KW-0479">Metal-binding</keyword>
<dbReference type="EMBL" id="CAJNOJ010000138">
    <property type="protein sequence ID" value="CAF1183866.1"/>
    <property type="molecule type" value="Genomic_DNA"/>
</dbReference>
<dbReference type="EC" id="3.5.4.3" evidence="4"/>
<feature type="transmembrane region" description="Helical" evidence="10">
    <location>
        <begin position="454"/>
        <end position="476"/>
    </location>
</feature>
<comment type="similarity">
    <text evidence="3">Belongs to the metallo-dependent hydrolases superfamily. ATZ/TRZ family.</text>
</comment>